<dbReference type="PRINTS" id="PR00625">
    <property type="entry name" value="JDOMAIN"/>
</dbReference>
<evidence type="ECO:0000256" key="1">
    <source>
        <dbReference type="SAM" id="MobiDB-lite"/>
    </source>
</evidence>
<protein>
    <recommendedName>
        <fullName evidence="2">J domain-containing protein</fullName>
    </recommendedName>
</protein>
<proteinExistence type="predicted"/>
<evidence type="ECO:0000313" key="4">
    <source>
        <dbReference type="Proteomes" id="UP001310594"/>
    </source>
</evidence>
<sequence>MSEPTAIELLRTQVGSDLEIFKAEKKRFYKLRDLGEENVTETDRNFIINWSRASIRDYSKRFEQLEDLDDPTLEQKEVMQLLNQLIMLGDEIGDIMAAFVSNQGPKSSIPAPSQGAPAAAAAPVQLMPATPLQEPNSNVPAQSQEVPAAAVAPSPPKPATPPTLSANPIPIEDPATPTEATSLLESLTPSAFLQDEAPPARQSEPDTEASASLGFDDTGIPINPKDPKGVYAVLGISPDASWEAVRKAIRTKQQTCHPDRNPDPIAATEFAIFMALIEETVKTEEKRQAYDNIKSVDELQQLNDRVKRLAMSAAMRS</sequence>
<accession>A0AAN7ZV33</accession>
<dbReference type="Gene3D" id="1.10.287.110">
    <property type="entry name" value="DnaJ domain"/>
    <property type="match status" value="1"/>
</dbReference>
<dbReference type="SUPFAM" id="SSF46565">
    <property type="entry name" value="Chaperone J-domain"/>
    <property type="match status" value="1"/>
</dbReference>
<dbReference type="InterPro" id="IPR036869">
    <property type="entry name" value="J_dom_sf"/>
</dbReference>
<dbReference type="CDD" id="cd06257">
    <property type="entry name" value="DnaJ"/>
    <property type="match status" value="1"/>
</dbReference>
<dbReference type="EMBL" id="JAVRQU010000025">
    <property type="protein sequence ID" value="KAK5690418.1"/>
    <property type="molecule type" value="Genomic_DNA"/>
</dbReference>
<gene>
    <name evidence="3" type="ORF">LTR97_012286</name>
</gene>
<feature type="region of interest" description="Disordered" evidence="1">
    <location>
        <begin position="196"/>
        <end position="222"/>
    </location>
</feature>
<evidence type="ECO:0000259" key="2">
    <source>
        <dbReference type="PROSITE" id="PS50076"/>
    </source>
</evidence>
<feature type="region of interest" description="Disordered" evidence="1">
    <location>
        <begin position="130"/>
        <end position="176"/>
    </location>
</feature>
<dbReference type="Proteomes" id="UP001310594">
    <property type="component" value="Unassembled WGS sequence"/>
</dbReference>
<comment type="caution">
    <text evidence="3">The sequence shown here is derived from an EMBL/GenBank/DDBJ whole genome shotgun (WGS) entry which is preliminary data.</text>
</comment>
<name>A0AAN7ZV33_9PEZI</name>
<reference evidence="3" key="1">
    <citation type="submission" date="2023-08" db="EMBL/GenBank/DDBJ databases">
        <title>Black Yeasts Isolated from many extreme environments.</title>
        <authorList>
            <person name="Coleine C."/>
            <person name="Stajich J.E."/>
            <person name="Selbmann L."/>
        </authorList>
    </citation>
    <scope>NUCLEOTIDE SEQUENCE</scope>
    <source>
        <strain evidence="3">CCFEE 5810</strain>
    </source>
</reference>
<dbReference type="PROSITE" id="PS50076">
    <property type="entry name" value="DNAJ_2"/>
    <property type="match status" value="1"/>
</dbReference>
<dbReference type="InterPro" id="IPR001623">
    <property type="entry name" value="DnaJ_domain"/>
</dbReference>
<feature type="domain" description="J" evidence="2">
    <location>
        <begin position="229"/>
        <end position="294"/>
    </location>
</feature>
<dbReference type="Pfam" id="PF00226">
    <property type="entry name" value="DnaJ"/>
    <property type="match status" value="1"/>
</dbReference>
<organism evidence="3 4">
    <name type="scientific">Elasticomyces elasticus</name>
    <dbReference type="NCBI Taxonomy" id="574655"/>
    <lineage>
        <taxon>Eukaryota</taxon>
        <taxon>Fungi</taxon>
        <taxon>Dikarya</taxon>
        <taxon>Ascomycota</taxon>
        <taxon>Pezizomycotina</taxon>
        <taxon>Dothideomycetes</taxon>
        <taxon>Dothideomycetidae</taxon>
        <taxon>Mycosphaerellales</taxon>
        <taxon>Teratosphaeriaceae</taxon>
        <taxon>Elasticomyces</taxon>
    </lineage>
</organism>
<feature type="compositionally biased region" description="Low complexity" evidence="1">
    <location>
        <begin position="140"/>
        <end position="152"/>
    </location>
</feature>
<evidence type="ECO:0000313" key="3">
    <source>
        <dbReference type="EMBL" id="KAK5690418.1"/>
    </source>
</evidence>
<dbReference type="AlphaFoldDB" id="A0AAN7ZV33"/>